<dbReference type="GO" id="GO:0009279">
    <property type="term" value="C:cell outer membrane"/>
    <property type="evidence" value="ECO:0007669"/>
    <property type="project" value="UniProtKB-SubCell"/>
</dbReference>
<dbReference type="EMBL" id="CADIKM010000001">
    <property type="protein sequence ID" value="CAB3777329.1"/>
    <property type="molecule type" value="Genomic_DNA"/>
</dbReference>
<dbReference type="InterPro" id="IPR036291">
    <property type="entry name" value="NAD(P)-bd_dom_sf"/>
</dbReference>
<comment type="similarity">
    <text evidence="2">Belongs to the TonB-dependent receptor family.</text>
</comment>
<dbReference type="GO" id="GO:0016639">
    <property type="term" value="F:oxidoreductase activity, acting on the CH-NH2 group of donors, NAD or NADP as acceptor"/>
    <property type="evidence" value="ECO:0007669"/>
    <property type="project" value="InterPro"/>
</dbReference>
<proteinExistence type="inferred from homology"/>
<dbReference type="Gene3D" id="3.40.50.720">
    <property type="entry name" value="NAD(P)-binding Rossmann-like Domain"/>
    <property type="match status" value="1"/>
</dbReference>
<dbReference type="SUPFAM" id="SSF51735">
    <property type="entry name" value="NAD(P)-binding Rossmann-fold domains"/>
    <property type="match status" value="1"/>
</dbReference>
<dbReference type="GO" id="GO:0019290">
    <property type="term" value="P:siderophore biosynthetic process"/>
    <property type="evidence" value="ECO:0007669"/>
    <property type="project" value="InterPro"/>
</dbReference>
<dbReference type="EC" id="1.4.1.1" evidence="4"/>
<keyword evidence="2" id="KW-0998">Cell outer membrane</keyword>
<name>A0A6S7B2B1_9BURK</name>
<dbReference type="Pfam" id="PF07715">
    <property type="entry name" value="Plug"/>
    <property type="match status" value="1"/>
</dbReference>
<evidence type="ECO:0000313" key="5">
    <source>
        <dbReference type="Proteomes" id="UP000494115"/>
    </source>
</evidence>
<evidence type="ECO:0000256" key="1">
    <source>
        <dbReference type="ARBA" id="ARBA00023170"/>
    </source>
</evidence>
<accession>A0A6S7B2B1</accession>
<dbReference type="GO" id="GO:0000286">
    <property type="term" value="F:alanine dehydrogenase activity"/>
    <property type="evidence" value="ECO:0007669"/>
    <property type="project" value="UniProtKB-EC"/>
</dbReference>
<evidence type="ECO:0000256" key="2">
    <source>
        <dbReference type="PROSITE-ProRule" id="PRU01360"/>
    </source>
</evidence>
<dbReference type="Gene3D" id="2.170.130.10">
    <property type="entry name" value="TonB-dependent receptor, plug domain"/>
    <property type="match status" value="1"/>
</dbReference>
<keyword evidence="5" id="KW-1185">Reference proteome</keyword>
<keyword evidence="2" id="KW-0813">Transport</keyword>
<protein>
    <submittedName>
        <fullName evidence="4">Alanine dehydrogenase</fullName>
        <ecNumber evidence="4">1.4.1.1</ecNumber>
    </submittedName>
</protein>
<keyword evidence="2" id="KW-0472">Membrane</keyword>
<dbReference type="InterPro" id="IPR039426">
    <property type="entry name" value="TonB-dep_rcpt-like"/>
</dbReference>
<dbReference type="AlphaFoldDB" id="A0A6S7B2B1"/>
<dbReference type="InterPro" id="IPR037066">
    <property type="entry name" value="Plug_dom_sf"/>
</dbReference>
<dbReference type="Proteomes" id="UP000494115">
    <property type="component" value="Unassembled WGS sequence"/>
</dbReference>
<dbReference type="InterPro" id="IPR003462">
    <property type="entry name" value="ODC_Mu_crystall"/>
</dbReference>
<keyword evidence="2" id="KW-1134">Transmembrane beta strand</keyword>
<dbReference type="InterPro" id="IPR023401">
    <property type="entry name" value="ODC_N"/>
</dbReference>
<evidence type="ECO:0000313" key="4">
    <source>
        <dbReference type="EMBL" id="CAB3777329.1"/>
    </source>
</evidence>
<dbReference type="PROSITE" id="PS52016">
    <property type="entry name" value="TONB_DEPENDENT_REC_3"/>
    <property type="match status" value="1"/>
</dbReference>
<reference evidence="4 5" key="1">
    <citation type="submission" date="2020-04" db="EMBL/GenBank/DDBJ databases">
        <authorList>
            <person name="De Canck E."/>
        </authorList>
    </citation>
    <scope>NUCLEOTIDE SEQUENCE [LARGE SCALE GENOMIC DNA]</scope>
    <source>
        <strain evidence="4 5">LMG 28138</strain>
    </source>
</reference>
<dbReference type="InterPro" id="IPR012910">
    <property type="entry name" value="Plug_dom"/>
</dbReference>
<dbReference type="Pfam" id="PF02423">
    <property type="entry name" value="OCD_Mu_crystall"/>
    <property type="match status" value="1"/>
</dbReference>
<gene>
    <name evidence="4" type="primary">ala</name>
    <name evidence="4" type="ORF">LMG28138_00353</name>
</gene>
<feature type="domain" description="TonB-dependent receptor plug" evidence="3">
    <location>
        <begin position="20"/>
        <end position="120"/>
    </location>
</feature>
<organism evidence="4 5">
    <name type="scientific">Pararobbsia alpina</name>
    <dbReference type="NCBI Taxonomy" id="621374"/>
    <lineage>
        <taxon>Bacteria</taxon>
        <taxon>Pseudomonadati</taxon>
        <taxon>Pseudomonadota</taxon>
        <taxon>Betaproteobacteria</taxon>
        <taxon>Burkholderiales</taxon>
        <taxon>Burkholderiaceae</taxon>
        <taxon>Pararobbsia</taxon>
    </lineage>
</organism>
<dbReference type="PANTHER" id="PTHR13812:SF19">
    <property type="entry name" value="KETIMINE REDUCTASE MU-CRYSTALLIN"/>
    <property type="match status" value="1"/>
</dbReference>
<dbReference type="SUPFAM" id="SSF56935">
    <property type="entry name" value="Porins"/>
    <property type="match status" value="1"/>
</dbReference>
<dbReference type="Gene3D" id="3.30.1780.10">
    <property type="entry name" value="ornithine cyclodeaminase, domain 1"/>
    <property type="match status" value="1"/>
</dbReference>
<dbReference type="GO" id="GO:0005737">
    <property type="term" value="C:cytoplasm"/>
    <property type="evidence" value="ECO:0007669"/>
    <property type="project" value="TreeGrafter"/>
</dbReference>
<sequence>MQLEPIQISDVRTHSDVVQPTQQVTVIDHDELQELQTGSNNLATVLSKVVPGMADSSHTITDYGQTLRGRSVLVLVDGVPLNTNRDSARNLASVDPNNIEKIEVLRGSSAIYGSGATGGIVSITTRPAGGEPRAETLFTMTSPLSHLSGSGLGGQVQQFFSGSHGAIDYEFNVGAQHVGASRIVTLLPDRGERYLESVYDNDWLARIAASRANAAGPASLNPSPLHRSTRFSDMTSHVDSDLLYLGRQDLIALGGDRSQPYVEAIEEGLALHARRDFAQPLKPYLRWRGADHIADRIIAMPCYVGGEHPIAGLKWIGSRQHNPSRFGKERASAVIVLNDAQTNYPVAIMEGGLISGMRTAAITAVATRHLARDDFTDVACIGCGPIARMQMHTLIEQFPQIRRVHLFDLSCEAMRGFSHALTKRFPQIACEEAASAEQAVRSGEVVVTCTVADAPYLQHAWLKRGAFVCNVSIMDVHKEVYELADKVIVDDWDQSNREKKIINQLVLEGRFSRERLHAELGEIVIGERPGRENHDEIILLNPMGMALDDMVCARHFYRLATQRGVGTRLPLL</sequence>
<dbReference type="NCBIfam" id="TIGR03944">
    <property type="entry name" value="dehyd_SbnB_fam"/>
    <property type="match status" value="1"/>
</dbReference>
<evidence type="ECO:0000259" key="3">
    <source>
        <dbReference type="Pfam" id="PF07715"/>
    </source>
</evidence>
<dbReference type="InterPro" id="IPR023866">
    <property type="entry name" value="SbnB"/>
</dbReference>
<dbReference type="PANTHER" id="PTHR13812">
    <property type="entry name" value="KETIMINE REDUCTASE MU-CRYSTALLIN"/>
    <property type="match status" value="1"/>
</dbReference>
<keyword evidence="2" id="KW-0812">Transmembrane</keyword>
<comment type="subcellular location">
    <subcellularLocation>
        <location evidence="2">Cell outer membrane</location>
        <topology evidence="2">Multi-pass membrane protein</topology>
    </subcellularLocation>
</comment>
<keyword evidence="1" id="KW-0675">Receptor</keyword>
<keyword evidence="4" id="KW-0560">Oxidoreductase</keyword>